<feature type="compositionally biased region" description="Polar residues" evidence="1">
    <location>
        <begin position="8"/>
        <end position="23"/>
    </location>
</feature>
<dbReference type="OrthoDB" id="5654335at2"/>
<proteinExistence type="predicted"/>
<evidence type="ECO:0000256" key="1">
    <source>
        <dbReference type="SAM" id="MobiDB-lite"/>
    </source>
</evidence>
<organism evidence="2 3">
    <name type="scientific">Candidatus Aquarickettsia rohweri</name>
    <dbReference type="NCBI Taxonomy" id="2602574"/>
    <lineage>
        <taxon>Bacteria</taxon>
        <taxon>Pseudomonadati</taxon>
        <taxon>Pseudomonadota</taxon>
        <taxon>Alphaproteobacteria</taxon>
        <taxon>Rickettsiales</taxon>
        <taxon>Candidatus Midichloriaceae</taxon>
        <taxon>Candidatus Aquarickettsia</taxon>
    </lineage>
</organism>
<evidence type="ECO:0000313" key="2">
    <source>
        <dbReference type="EMBL" id="RST67539.1"/>
    </source>
</evidence>
<gene>
    <name evidence="2" type="ORF">EIC27_03135</name>
</gene>
<keyword evidence="3" id="KW-1185">Reference proteome</keyword>
<dbReference type="Proteomes" id="UP000279470">
    <property type="component" value="Unassembled WGS sequence"/>
</dbReference>
<comment type="caution">
    <text evidence="2">The sequence shown here is derived from an EMBL/GenBank/DDBJ whole genome shotgun (WGS) entry which is preliminary data.</text>
</comment>
<accession>A0A429XME3</accession>
<evidence type="ECO:0000313" key="3">
    <source>
        <dbReference type="Proteomes" id="UP000279470"/>
    </source>
</evidence>
<feature type="region of interest" description="Disordered" evidence="1">
    <location>
        <begin position="1"/>
        <end position="23"/>
    </location>
</feature>
<dbReference type="RefSeq" id="WP_126044693.1">
    <property type="nucleotide sequence ID" value="NZ_RXFM01000034.1"/>
</dbReference>
<dbReference type="EMBL" id="RXFM01000034">
    <property type="protein sequence ID" value="RST67539.1"/>
    <property type="molecule type" value="Genomic_DNA"/>
</dbReference>
<sequence length="423" mass="48515">MVKKVSDFVSTGEDTAGKTPSFQATLKGDSQKVRYQIKRSNYINRFRRWIGLDPDQSDILGEYIASRVTASLLNKNSPPDLAPEVDLIYNEDQHDFSLASKYLNDRDQRFVGMTLGELIEDKDNLKAQEKAKYLGQFRESLQITLSQMDSMFKINSPNPRQQVLYKLFEDSIAKLDSIFDEIEQTKEMEEPYEKRRKKTKLVFGKASDNQLSIDKPCKIEIGGKVETVSINKVELYNALASSIILGDHDINPNNFYAIYDKETEEVRIGRIDLGHAFNDLIKNWMVGSHTPNINGNRGTVLDFLNRQKKNGGVTKFSRHIDRKIILDPEFAQALRNQTENIADTLNAYKKELLELMKADDKVRKKLVKSAETMQKRMGVTGFFDKITHQIGNIPNKTLRNIIGVTALFTRKLFQVLLYIPKKY</sequence>
<reference evidence="3" key="1">
    <citation type="submission" date="2018-11" db="EMBL/GenBank/DDBJ databases">
        <title>Phylogenetic, genomic, and biogeographic characterization of a novel and ubiquitous marine invertebrate-associated Rickettsiales parasite, Candidatus Marinoinvertebrata rohwerii, gen. nov., sp. nov.</title>
        <authorList>
            <person name="Klinges J.G."/>
            <person name="Rosales S.M."/>
            <person name="Mcminds R."/>
            <person name="Shaver E.C."/>
            <person name="Shantz A."/>
            <person name="Peters E.C."/>
            <person name="Burkepile D.E."/>
            <person name="Silliman B.R."/>
            <person name="Vega Thurber R.L."/>
        </authorList>
    </citation>
    <scope>NUCLEOTIDE SEQUENCE [LARGE SCALE GENOMIC DNA]</scope>
    <source>
        <strain evidence="3">a_cerv_44</strain>
    </source>
</reference>
<name>A0A429XME3_9RICK</name>
<protein>
    <submittedName>
        <fullName evidence="2">Uncharacterized protein</fullName>
    </submittedName>
</protein>
<dbReference type="AlphaFoldDB" id="A0A429XME3"/>